<accession>A0A7I7SEM2</accession>
<proteinExistence type="predicted"/>
<dbReference type="OrthoDB" id="5168289at2"/>
<dbReference type="AlphaFoldDB" id="A0A7I7SEM2"/>
<evidence type="ECO:0000313" key="1">
    <source>
        <dbReference type="EMBL" id="OSC26932.1"/>
    </source>
</evidence>
<organism evidence="1 2">
    <name type="scientific">Mycolicibacillus koreensis</name>
    <dbReference type="NCBI Taxonomy" id="1069220"/>
    <lineage>
        <taxon>Bacteria</taxon>
        <taxon>Bacillati</taxon>
        <taxon>Actinomycetota</taxon>
        <taxon>Actinomycetes</taxon>
        <taxon>Mycobacteriales</taxon>
        <taxon>Mycobacteriaceae</taxon>
        <taxon>Mycolicibacillus</taxon>
    </lineage>
</organism>
<sequence length="483" mass="51991">MPQLRRVMVTAAVLLLAVGLVGCTRMMESHPVSVYADPFSVGGLPAEDGPSGLRVEAEKPLIQVTGADDGPVDMIARQAVTDIETFWGGAYRSTFTGSFQQVGQLFSWDARQPLRQRFCGHQTFRFANAVYCLLDNTIGWDRGIMLPILRAAYGDMAITMVLAHEYGHALSSMARMNKLDAPVLVREQQADCLAGVYMRWVAEGKSPRFELSTGDGLNDLLAVMVGIRDPVMVEGEPQTDEHGSAFERISAFQFGFTDGARSCALIDSAQMETRRQGLPQALQEEDTGEWPVTADSVRTIVDELTARYAPAEPPTLSFDTDEDCPDARSGSPASYCPASNTIVVDLPELIELGTPPAEDEMSFETALSMAGDNTAYSILMSRYMLALQHQRGGLALDTAQAGLRTACMTGATTAMLATPFTREDGTTITLSAGDLDEAVTGLLTNGVAASDVNGDAVPAGFARIDAFRTGVLGDVDRCIQRYP</sequence>
<dbReference type="Proteomes" id="UP000193577">
    <property type="component" value="Unassembled WGS sequence"/>
</dbReference>
<reference evidence="1 2" key="1">
    <citation type="submission" date="2017-04" db="EMBL/GenBank/DDBJ databases">
        <title>The new phylogeny of genus Mycobacterium.</title>
        <authorList>
            <person name="Tortoli E."/>
            <person name="Trovato A."/>
            <person name="Cirillo D.M."/>
        </authorList>
    </citation>
    <scope>NUCLEOTIDE SEQUENCE [LARGE SCALE GENOMIC DNA]</scope>
    <source>
        <strain evidence="1 2">KCTC 19819</strain>
    </source>
</reference>
<comment type="caution">
    <text evidence="1">The sequence shown here is derived from an EMBL/GenBank/DDBJ whole genome shotgun (WGS) entry which is preliminary data.</text>
</comment>
<dbReference type="SUPFAM" id="SSF55486">
    <property type="entry name" value="Metalloproteases ('zincins'), catalytic domain"/>
    <property type="match status" value="1"/>
</dbReference>
<dbReference type="PROSITE" id="PS51257">
    <property type="entry name" value="PROKAR_LIPOPROTEIN"/>
    <property type="match status" value="1"/>
</dbReference>
<gene>
    <name evidence="1" type="ORF">B8W67_18185</name>
</gene>
<evidence type="ECO:0000313" key="2">
    <source>
        <dbReference type="Proteomes" id="UP000193577"/>
    </source>
</evidence>
<name>A0A7I7SEM2_9MYCO</name>
<protein>
    <submittedName>
        <fullName evidence="1">Peptidase</fullName>
    </submittedName>
</protein>
<keyword evidence="2" id="KW-1185">Reference proteome</keyword>
<dbReference type="RefSeq" id="WP_069390574.1">
    <property type="nucleotide sequence ID" value="NZ_AP022594.1"/>
</dbReference>
<dbReference type="EMBL" id="NCXO01000060">
    <property type="protein sequence ID" value="OSC26932.1"/>
    <property type="molecule type" value="Genomic_DNA"/>
</dbReference>